<gene>
    <name evidence="12" type="ORF">PBRA_006523</name>
</gene>
<evidence type="ECO:0000256" key="9">
    <source>
        <dbReference type="ARBA" id="ARBA00042540"/>
    </source>
</evidence>
<evidence type="ECO:0000256" key="8">
    <source>
        <dbReference type="ARBA" id="ARBA00040593"/>
    </source>
</evidence>
<evidence type="ECO:0000256" key="6">
    <source>
        <dbReference type="ARBA" id="ARBA00022989"/>
    </source>
</evidence>
<keyword evidence="13" id="KW-1185">Reference proteome</keyword>
<dbReference type="PANTHER" id="PTHR11040">
    <property type="entry name" value="ZINC/IRON TRANSPORTER"/>
    <property type="match status" value="1"/>
</dbReference>
<proteinExistence type="inferred from homology"/>
<dbReference type="OrthoDB" id="262547at2759"/>
<evidence type="ECO:0000256" key="11">
    <source>
        <dbReference type="SAM" id="Phobius"/>
    </source>
</evidence>
<keyword evidence="4 11" id="KW-0812">Transmembrane</keyword>
<dbReference type="PANTHER" id="PTHR11040:SF211">
    <property type="entry name" value="ZINC TRANSPORTER ZIP11"/>
    <property type="match status" value="1"/>
</dbReference>
<evidence type="ECO:0000256" key="10">
    <source>
        <dbReference type="ARBA" id="ARBA00042973"/>
    </source>
</evidence>
<reference evidence="12 13" key="1">
    <citation type="submission" date="2015-02" db="EMBL/GenBank/DDBJ databases">
        <authorList>
            <person name="Chooi Y.-H."/>
        </authorList>
    </citation>
    <scope>NUCLEOTIDE SEQUENCE [LARGE SCALE GENOMIC DNA]</scope>
    <source>
        <strain evidence="12">E3</strain>
    </source>
</reference>
<keyword evidence="3" id="KW-1003">Cell membrane</keyword>
<dbReference type="Proteomes" id="UP000039324">
    <property type="component" value="Unassembled WGS sequence"/>
</dbReference>
<accession>A0A0G4ITD0</accession>
<protein>
    <recommendedName>
        <fullName evidence="8">Zinc transporter ZIP11</fullName>
    </recommendedName>
    <alternativeName>
        <fullName evidence="9">Solute carrier family 39 member 11</fullName>
    </alternativeName>
    <alternativeName>
        <fullName evidence="10">Zrt- and Irt-like protein 11</fullName>
    </alternativeName>
</protein>
<evidence type="ECO:0000256" key="4">
    <source>
        <dbReference type="ARBA" id="ARBA00022692"/>
    </source>
</evidence>
<evidence type="ECO:0000256" key="3">
    <source>
        <dbReference type="ARBA" id="ARBA00022475"/>
    </source>
</evidence>
<feature type="transmembrane region" description="Helical" evidence="11">
    <location>
        <begin position="75"/>
        <end position="97"/>
    </location>
</feature>
<organism evidence="12 13">
    <name type="scientific">Plasmodiophora brassicae</name>
    <name type="common">Clubroot disease agent</name>
    <dbReference type="NCBI Taxonomy" id="37360"/>
    <lineage>
        <taxon>Eukaryota</taxon>
        <taxon>Sar</taxon>
        <taxon>Rhizaria</taxon>
        <taxon>Endomyxa</taxon>
        <taxon>Phytomyxea</taxon>
        <taxon>Plasmodiophorida</taxon>
        <taxon>Plasmodiophoridae</taxon>
        <taxon>Plasmodiophora</taxon>
    </lineage>
</organism>
<dbReference type="InterPro" id="IPR003689">
    <property type="entry name" value="ZIP"/>
</dbReference>
<feature type="transmembrane region" description="Helical" evidence="11">
    <location>
        <begin position="197"/>
        <end position="219"/>
    </location>
</feature>
<keyword evidence="5" id="KW-0862">Zinc</keyword>
<dbReference type="Pfam" id="PF02535">
    <property type="entry name" value="Zip"/>
    <property type="match status" value="1"/>
</dbReference>
<evidence type="ECO:0000256" key="2">
    <source>
        <dbReference type="ARBA" id="ARBA00006939"/>
    </source>
</evidence>
<sequence length="296" mass="31239">MNDVGIVGALYGTLLTWGLTAVGAAGILVIPASTSPARQRCILDASFGFAAGIMTAASFWSLLHPAMELAQATGAFVSCPYVPVSIGFILGAAFVHLADWALKEYRFDGMAPSSSSSPDDDKIAKAKSQTQWRRTVLIVIAITAHNIPEGLAVGVAFATMPLGRARSLAIAIGLQNMPEGLAVSLPLYRAGASAWKAFFIGQLSGMVEPVGGFLGAYAVTLFEPMLPWAMAFAAGAMIFVVYGIGARYRVWATLLTRAPGRFDDIVPECSAEGNTRLASWFGIGGFVLMTVMDVMF</sequence>
<dbReference type="GO" id="GO:0005886">
    <property type="term" value="C:plasma membrane"/>
    <property type="evidence" value="ECO:0007669"/>
    <property type="project" value="UniProtKB-SubCell"/>
</dbReference>
<evidence type="ECO:0000256" key="5">
    <source>
        <dbReference type="ARBA" id="ARBA00022833"/>
    </source>
</evidence>
<dbReference type="AlphaFoldDB" id="A0A0G4ITD0"/>
<feature type="transmembrane region" description="Helical" evidence="11">
    <location>
        <begin position="42"/>
        <end position="63"/>
    </location>
</feature>
<feature type="transmembrane region" description="Helical" evidence="11">
    <location>
        <begin position="225"/>
        <end position="245"/>
    </location>
</feature>
<feature type="transmembrane region" description="Helical" evidence="11">
    <location>
        <begin position="6"/>
        <end position="30"/>
    </location>
</feature>
<dbReference type="EMBL" id="CDSF01000084">
    <property type="protein sequence ID" value="CEO98409.1"/>
    <property type="molecule type" value="Genomic_DNA"/>
</dbReference>
<evidence type="ECO:0000256" key="1">
    <source>
        <dbReference type="ARBA" id="ARBA00004651"/>
    </source>
</evidence>
<keyword evidence="6 11" id="KW-1133">Transmembrane helix</keyword>
<evidence type="ECO:0000313" key="13">
    <source>
        <dbReference type="Proteomes" id="UP000039324"/>
    </source>
</evidence>
<dbReference type="GO" id="GO:0005385">
    <property type="term" value="F:zinc ion transmembrane transporter activity"/>
    <property type="evidence" value="ECO:0007669"/>
    <property type="project" value="TreeGrafter"/>
</dbReference>
<evidence type="ECO:0000256" key="7">
    <source>
        <dbReference type="ARBA" id="ARBA00023136"/>
    </source>
</evidence>
<name>A0A0G4ITD0_PLABS</name>
<comment type="subcellular location">
    <subcellularLocation>
        <location evidence="1">Cell membrane</location>
        <topology evidence="1">Multi-pass membrane protein</topology>
    </subcellularLocation>
</comment>
<comment type="similarity">
    <text evidence="2">Belongs to the ZIP transporter (TC 2.A.5) family.</text>
</comment>
<keyword evidence="7 11" id="KW-0472">Membrane</keyword>
<dbReference type="OMA" id="MIFVVIE"/>
<evidence type="ECO:0000313" key="12">
    <source>
        <dbReference type="EMBL" id="CEO98409.1"/>
    </source>
</evidence>